<dbReference type="InterPro" id="IPR036397">
    <property type="entry name" value="RNaseH_sf"/>
</dbReference>
<dbReference type="PANTHER" id="PTHR35528:SF3">
    <property type="entry name" value="BLL1675 PROTEIN"/>
    <property type="match status" value="1"/>
</dbReference>
<keyword evidence="7" id="KW-1185">Reference proteome</keyword>
<evidence type="ECO:0000259" key="5">
    <source>
        <dbReference type="Pfam" id="PF13610"/>
    </source>
</evidence>
<organism evidence="6 7">
    <name type="scientific">Antarctobacter heliothermus</name>
    <dbReference type="NCBI Taxonomy" id="74033"/>
    <lineage>
        <taxon>Bacteria</taxon>
        <taxon>Pseudomonadati</taxon>
        <taxon>Pseudomonadota</taxon>
        <taxon>Alphaproteobacteria</taxon>
        <taxon>Rhodobacterales</taxon>
        <taxon>Roseobacteraceae</taxon>
        <taxon>Antarctobacter</taxon>
    </lineage>
</organism>
<proteinExistence type="predicted"/>
<evidence type="ECO:0000256" key="1">
    <source>
        <dbReference type="ARBA" id="ARBA00002286"/>
    </source>
</evidence>
<dbReference type="InterPro" id="IPR052183">
    <property type="entry name" value="IS_Transposase"/>
</dbReference>
<evidence type="ECO:0000256" key="4">
    <source>
        <dbReference type="ARBA" id="ARBA00023172"/>
    </source>
</evidence>
<evidence type="ECO:0000256" key="2">
    <source>
        <dbReference type="ARBA" id="ARBA00022578"/>
    </source>
</evidence>
<evidence type="ECO:0000313" key="6">
    <source>
        <dbReference type="EMBL" id="ASP23692.1"/>
    </source>
</evidence>
<dbReference type="OrthoDB" id="4315389at2"/>
<comment type="function">
    <text evidence="1">Involved in the transposition of the insertion sequence.</text>
</comment>
<dbReference type="InterPro" id="IPR032874">
    <property type="entry name" value="DDE_dom"/>
</dbReference>
<dbReference type="RefSeq" id="WP_094037753.1">
    <property type="nucleotide sequence ID" value="NZ_CP022543.1"/>
</dbReference>
<dbReference type="PANTHER" id="PTHR35528">
    <property type="entry name" value="BLL1675 PROTEIN"/>
    <property type="match status" value="1"/>
</dbReference>
<dbReference type="EMBL" id="CP022543">
    <property type="protein sequence ID" value="ASP23692.1"/>
    <property type="molecule type" value="Genomic_DNA"/>
</dbReference>
<accession>A0A222EC22</accession>
<evidence type="ECO:0000256" key="3">
    <source>
        <dbReference type="ARBA" id="ARBA00023125"/>
    </source>
</evidence>
<dbReference type="GO" id="GO:0006310">
    <property type="term" value="P:DNA recombination"/>
    <property type="evidence" value="ECO:0007669"/>
    <property type="project" value="UniProtKB-KW"/>
</dbReference>
<dbReference type="GO" id="GO:0003677">
    <property type="term" value="F:DNA binding"/>
    <property type="evidence" value="ECO:0007669"/>
    <property type="project" value="UniProtKB-KW"/>
</dbReference>
<dbReference type="Gene3D" id="3.30.420.10">
    <property type="entry name" value="Ribonuclease H-like superfamily/Ribonuclease H"/>
    <property type="match status" value="1"/>
</dbReference>
<keyword evidence="6" id="KW-0614">Plasmid</keyword>
<feature type="domain" description="DDE" evidence="5">
    <location>
        <begin position="78"/>
        <end position="204"/>
    </location>
</feature>
<keyword evidence="2" id="KW-0815">Transposition</keyword>
<evidence type="ECO:0000313" key="7">
    <source>
        <dbReference type="Proteomes" id="UP000203589"/>
    </source>
</evidence>
<name>A0A222EC22_9RHOB</name>
<protein>
    <submittedName>
        <fullName evidence="6">DDE domain protein</fullName>
    </submittedName>
</protein>
<reference evidence="6 7" key="1">
    <citation type="submission" date="2017-07" db="EMBL/GenBank/DDBJ databases">
        <title>Genome Sequence of Antarctobacter heliothermus Strain SMS3 Isolated from a culture of the Diatom Skeletonema marinoi.</title>
        <authorList>
            <person name="Topel M."/>
            <person name="Pinder M.I.M."/>
            <person name="Johansson O.N."/>
            <person name="Kourtchenko O."/>
            <person name="Godhe A."/>
            <person name="Clarke A.K."/>
        </authorList>
    </citation>
    <scope>NUCLEOTIDE SEQUENCE [LARGE SCALE GENOMIC DNA]</scope>
    <source>
        <strain evidence="6 7">SMS3</strain>
        <plasmid evidence="7">Plasmid psms3-3</plasmid>
    </source>
</reference>
<dbReference type="NCBIfam" id="NF033587">
    <property type="entry name" value="transpos_IS6"/>
    <property type="match status" value="1"/>
</dbReference>
<dbReference type="AlphaFoldDB" id="A0A222EC22"/>
<dbReference type="SUPFAM" id="SSF53098">
    <property type="entry name" value="Ribonuclease H-like"/>
    <property type="match status" value="1"/>
</dbReference>
<dbReference type="Pfam" id="PF13610">
    <property type="entry name" value="DDE_Tnp_IS240"/>
    <property type="match status" value="1"/>
</dbReference>
<geneLocation type="plasmid" evidence="7">
    <name>psms3-3</name>
</geneLocation>
<dbReference type="Proteomes" id="UP000203589">
    <property type="component" value="Plasmid pSMS3-3"/>
</dbReference>
<keyword evidence="4" id="KW-0233">DNA recombination</keyword>
<dbReference type="KEGG" id="aht:ANTHELSMS3_04591"/>
<gene>
    <name evidence="6" type="ORF">ANTHELSMS3_04591</name>
</gene>
<dbReference type="InterPro" id="IPR047930">
    <property type="entry name" value="Transpos_IS6"/>
</dbReference>
<dbReference type="InterPro" id="IPR012337">
    <property type="entry name" value="RNaseH-like_sf"/>
</dbReference>
<keyword evidence="3" id="KW-0238">DNA-binding</keyword>
<dbReference type="GO" id="GO:0032196">
    <property type="term" value="P:transposition"/>
    <property type="evidence" value="ECO:0007669"/>
    <property type="project" value="UniProtKB-KW"/>
</dbReference>
<sequence length="236" mass="27644">MLNTKDLSRIKGFRFPRSVIGYAVWVYHRFALSLRDVEDLLAERGVAVSYETIRDWVSRFGHQFAAKIRRDRSAPADKWHLDEVVIQIKGRSHWLWRAVDAKGDVLEILIQSRRNKAAARRFLRKLMKRWGQPRVLVTDKLRSYGAAKAEIAPGIEHRQHKGLNNRSEASHRHTRRREKIMGRFKSPRQAQQFLSVHDQATSLFRPKRHRLSAESYRHARTDALSLWTGYSNELTA</sequence>